<dbReference type="AlphaFoldDB" id="A0A3S3P3G9"/>
<dbReference type="Proteomes" id="UP000285301">
    <property type="component" value="Unassembled WGS sequence"/>
</dbReference>
<feature type="compositionally biased region" description="Low complexity" evidence="2">
    <location>
        <begin position="92"/>
        <end position="101"/>
    </location>
</feature>
<dbReference type="OrthoDB" id="6514806at2759"/>
<dbReference type="PANTHER" id="PTHR14964">
    <property type="entry name" value="NUCLEAR RECEPTOR BINDING FACTOR 2"/>
    <property type="match status" value="1"/>
</dbReference>
<evidence type="ECO:0000313" key="5">
    <source>
        <dbReference type="Proteomes" id="UP000285301"/>
    </source>
</evidence>
<feature type="region of interest" description="Disordered" evidence="2">
    <location>
        <begin position="171"/>
        <end position="190"/>
    </location>
</feature>
<evidence type="ECO:0000259" key="3">
    <source>
        <dbReference type="Pfam" id="PF17169"/>
    </source>
</evidence>
<dbReference type="PANTHER" id="PTHR14964:SF2">
    <property type="entry name" value="NUCLEAR RECEPTOR-BINDING FACTOR 2"/>
    <property type="match status" value="1"/>
</dbReference>
<comment type="caution">
    <text evidence="4">The sequence shown here is derived from an EMBL/GenBank/DDBJ whole genome shotgun (WGS) entry which is preliminary data.</text>
</comment>
<reference evidence="4 5" key="1">
    <citation type="journal article" date="2018" name="Gigascience">
        <title>Genomes of trombidid mites reveal novel predicted allergens and laterally-transferred genes associated with secondary metabolism.</title>
        <authorList>
            <person name="Dong X."/>
            <person name="Chaisiri K."/>
            <person name="Xia D."/>
            <person name="Armstrong S.D."/>
            <person name="Fang Y."/>
            <person name="Donnelly M.J."/>
            <person name="Kadowaki T."/>
            <person name="McGarry J.W."/>
            <person name="Darby A.C."/>
            <person name="Makepeace B.L."/>
        </authorList>
    </citation>
    <scope>NUCLEOTIDE SEQUENCE [LARGE SCALE GENOMIC DNA]</scope>
    <source>
        <strain evidence="4">UoL-WK</strain>
    </source>
</reference>
<feature type="compositionally biased region" description="Polar residues" evidence="2">
    <location>
        <begin position="178"/>
        <end position="189"/>
    </location>
</feature>
<feature type="region of interest" description="Disordered" evidence="2">
    <location>
        <begin position="91"/>
        <end position="117"/>
    </location>
</feature>
<evidence type="ECO:0000256" key="2">
    <source>
        <dbReference type="SAM" id="MobiDB-lite"/>
    </source>
</evidence>
<feature type="domain" description="Nuclear receptor-binding factor 2 MIT" evidence="3">
    <location>
        <begin position="6"/>
        <end position="76"/>
    </location>
</feature>
<evidence type="ECO:0000313" key="4">
    <source>
        <dbReference type="EMBL" id="RWS04329.1"/>
    </source>
</evidence>
<keyword evidence="1" id="KW-0175">Coiled coil</keyword>
<dbReference type="Gene3D" id="1.20.58.80">
    <property type="entry name" value="Phosphotransferase system, lactose/cellobiose-type IIA subunit"/>
    <property type="match status" value="1"/>
</dbReference>
<dbReference type="InterPro" id="IPR033393">
    <property type="entry name" value="NRBF2_MIT"/>
</dbReference>
<dbReference type="STRING" id="1965070.A0A3S3P3G9"/>
<keyword evidence="5" id="KW-1185">Reference proteome</keyword>
<dbReference type="InterPro" id="IPR039679">
    <property type="entry name" value="NRBF2"/>
</dbReference>
<sequence length="260" mass="30386">MDAFIDSPLNKSHRFERKAEDLAKCGRFDEAINYHRKAKECLLEAKQLTRSNSAISSIEAQINFHENQEKILAHRQAVIRSRVDAYKEKQQRQLQQQQQQQSRKKCEQQMFGKEDRNVSSLHSKAIFRNDSAQFENNEEVEIEQKIYRTIEENDSLVQFLICREDDCCASSPKDDSSKSGAMTLSNYKTGNKVPKDDKTVIEELRTNNQQLRELIHELIGELEKLRKENSDLKNEVKKCREEQISYIPELPPLEPPNLLY</sequence>
<organism evidence="4 5">
    <name type="scientific">Dinothrombium tinctorium</name>
    <dbReference type="NCBI Taxonomy" id="1965070"/>
    <lineage>
        <taxon>Eukaryota</taxon>
        <taxon>Metazoa</taxon>
        <taxon>Ecdysozoa</taxon>
        <taxon>Arthropoda</taxon>
        <taxon>Chelicerata</taxon>
        <taxon>Arachnida</taxon>
        <taxon>Acari</taxon>
        <taxon>Acariformes</taxon>
        <taxon>Trombidiformes</taxon>
        <taxon>Prostigmata</taxon>
        <taxon>Anystina</taxon>
        <taxon>Parasitengona</taxon>
        <taxon>Trombidioidea</taxon>
        <taxon>Trombidiidae</taxon>
        <taxon>Dinothrombium</taxon>
    </lineage>
</organism>
<name>A0A3S3P3G9_9ACAR</name>
<feature type="compositionally biased region" description="Basic and acidic residues" evidence="2">
    <location>
        <begin position="104"/>
        <end position="117"/>
    </location>
</feature>
<dbReference type="Pfam" id="PF17169">
    <property type="entry name" value="NRBF2_MIT"/>
    <property type="match status" value="1"/>
</dbReference>
<dbReference type="SUPFAM" id="SSF140361">
    <property type="entry name" value="MIT domain-like"/>
    <property type="match status" value="1"/>
</dbReference>
<protein>
    <submittedName>
        <fullName evidence="4">Nuclear receptor-binding factor 2-like protein</fullName>
    </submittedName>
</protein>
<dbReference type="GO" id="GO:0006914">
    <property type="term" value="P:autophagy"/>
    <property type="evidence" value="ECO:0007669"/>
    <property type="project" value="InterPro"/>
</dbReference>
<keyword evidence="4" id="KW-0675">Receptor</keyword>
<gene>
    <name evidence="4" type="ORF">B4U79_16423</name>
</gene>
<accession>A0A3S3P3G9</accession>
<proteinExistence type="predicted"/>
<dbReference type="EMBL" id="NCKU01005635">
    <property type="protein sequence ID" value="RWS04329.1"/>
    <property type="molecule type" value="Genomic_DNA"/>
</dbReference>
<feature type="coiled-coil region" evidence="1">
    <location>
        <begin position="201"/>
        <end position="242"/>
    </location>
</feature>
<evidence type="ECO:0000256" key="1">
    <source>
        <dbReference type="SAM" id="Coils"/>
    </source>
</evidence>